<evidence type="ECO:0000256" key="7">
    <source>
        <dbReference type="ARBA" id="ARBA00023136"/>
    </source>
</evidence>
<dbReference type="RefSeq" id="WP_256568021.1">
    <property type="nucleotide sequence ID" value="NZ_CP100403.1"/>
</dbReference>
<evidence type="ECO:0000313" key="8">
    <source>
        <dbReference type="EMBL" id="MFC4826638.1"/>
    </source>
</evidence>
<keyword evidence="7" id="KW-0472">Membrane</keyword>
<evidence type="ECO:0000256" key="6">
    <source>
        <dbReference type="ARBA" id="ARBA00023010"/>
    </source>
</evidence>
<dbReference type="PANTHER" id="PTHR42982:SF1">
    <property type="entry name" value="SEC-INDEPENDENT PROTEIN TRANSLOCASE PROTEIN TATA"/>
    <property type="match status" value="1"/>
</dbReference>
<evidence type="ECO:0000256" key="4">
    <source>
        <dbReference type="ARBA" id="ARBA00022927"/>
    </source>
</evidence>
<keyword evidence="6" id="KW-0811">Translocation</keyword>
<protein>
    <submittedName>
        <fullName evidence="8">Twin-arginine translocase TatA/TatE family subunit</fullName>
    </submittedName>
</protein>
<reference evidence="8 9" key="1">
    <citation type="journal article" date="2019" name="Int. J. Syst. Evol. Microbiol.">
        <title>The Global Catalogue of Microorganisms (GCM) 10K type strain sequencing project: providing services to taxonomists for standard genome sequencing and annotation.</title>
        <authorList>
            <consortium name="The Broad Institute Genomics Platform"/>
            <consortium name="The Broad Institute Genome Sequencing Center for Infectious Disease"/>
            <person name="Wu L."/>
            <person name="Ma J."/>
        </authorList>
    </citation>
    <scope>NUCLEOTIDE SEQUENCE [LARGE SCALE GENOMIC DNA]</scope>
    <source>
        <strain evidence="8 9">XZYJ18</strain>
    </source>
</reference>
<sequence length="55" mass="6101">MLGCMSGGPRLLIVFAVAVLLFCANKIPELTRSMGRDIGEFQKDARKPRTVKIHD</sequence>
<accession>A0ABD5Q7E2</accession>
<keyword evidence="3" id="KW-0812">Transmembrane</keyword>
<dbReference type="GO" id="GO:0015031">
    <property type="term" value="P:protein transport"/>
    <property type="evidence" value="ECO:0007669"/>
    <property type="project" value="UniProtKB-KW"/>
</dbReference>
<dbReference type="Gene3D" id="1.20.5.3310">
    <property type="match status" value="1"/>
</dbReference>
<dbReference type="GO" id="GO:0016020">
    <property type="term" value="C:membrane"/>
    <property type="evidence" value="ECO:0007669"/>
    <property type="project" value="UniProtKB-ARBA"/>
</dbReference>
<dbReference type="Pfam" id="PF02416">
    <property type="entry name" value="TatA_B_E"/>
    <property type="match status" value="1"/>
</dbReference>
<dbReference type="GeneID" id="73047768"/>
<keyword evidence="9" id="KW-1185">Reference proteome</keyword>
<comment type="subcellular location">
    <subcellularLocation>
        <location evidence="1">Membrane</location>
        <topology evidence="1">Single-pass membrane protein</topology>
    </subcellularLocation>
</comment>
<gene>
    <name evidence="8" type="ORF">ACFO9K_20475</name>
</gene>
<keyword evidence="2" id="KW-0813">Transport</keyword>
<dbReference type="InterPro" id="IPR003369">
    <property type="entry name" value="TatA/B/E"/>
</dbReference>
<evidence type="ECO:0000256" key="3">
    <source>
        <dbReference type="ARBA" id="ARBA00022692"/>
    </source>
</evidence>
<name>A0ABD5Q7E2_9EURY</name>
<evidence type="ECO:0000256" key="5">
    <source>
        <dbReference type="ARBA" id="ARBA00022989"/>
    </source>
</evidence>
<proteinExistence type="predicted"/>
<dbReference type="PANTHER" id="PTHR42982">
    <property type="entry name" value="SEC-INDEPENDENT PROTEIN TRANSLOCASE PROTEIN TATA"/>
    <property type="match status" value="1"/>
</dbReference>
<keyword evidence="4" id="KW-0653">Protein transport</keyword>
<dbReference type="Proteomes" id="UP001595945">
    <property type="component" value="Unassembled WGS sequence"/>
</dbReference>
<evidence type="ECO:0000256" key="2">
    <source>
        <dbReference type="ARBA" id="ARBA00022448"/>
    </source>
</evidence>
<evidence type="ECO:0000313" key="9">
    <source>
        <dbReference type="Proteomes" id="UP001595945"/>
    </source>
</evidence>
<dbReference type="AlphaFoldDB" id="A0ABD5Q7E2"/>
<keyword evidence="5" id="KW-1133">Transmembrane helix</keyword>
<comment type="caution">
    <text evidence="8">The sequence shown here is derived from an EMBL/GenBank/DDBJ whole genome shotgun (WGS) entry which is preliminary data.</text>
</comment>
<dbReference type="EMBL" id="JBHSHT010000003">
    <property type="protein sequence ID" value="MFC4826638.1"/>
    <property type="molecule type" value="Genomic_DNA"/>
</dbReference>
<evidence type="ECO:0000256" key="1">
    <source>
        <dbReference type="ARBA" id="ARBA00004167"/>
    </source>
</evidence>
<organism evidence="8 9">
    <name type="scientific">Halorussus aquaticus</name>
    <dbReference type="NCBI Taxonomy" id="2953748"/>
    <lineage>
        <taxon>Archaea</taxon>
        <taxon>Methanobacteriati</taxon>
        <taxon>Methanobacteriota</taxon>
        <taxon>Stenosarchaea group</taxon>
        <taxon>Halobacteria</taxon>
        <taxon>Halobacteriales</taxon>
        <taxon>Haladaptataceae</taxon>
        <taxon>Halorussus</taxon>
    </lineage>
</organism>